<dbReference type="OrthoDB" id="308440at2759"/>
<protein>
    <submittedName>
        <fullName evidence="2">Uncharacterized protein</fullName>
    </submittedName>
</protein>
<comment type="caution">
    <text evidence="2">The sequence shown here is derived from an EMBL/GenBank/DDBJ whole genome shotgun (WGS) entry which is preliminary data.</text>
</comment>
<keyword evidence="3" id="KW-1185">Reference proteome</keyword>
<accession>A0A8J4FFK7</accession>
<name>A0A8J4FFK7_9CHLO</name>
<keyword evidence="1" id="KW-0472">Membrane</keyword>
<gene>
    <name evidence="2" type="ORF">Vretifemale_4252</name>
</gene>
<evidence type="ECO:0000313" key="3">
    <source>
        <dbReference type="Proteomes" id="UP000747110"/>
    </source>
</evidence>
<keyword evidence="1" id="KW-0812">Transmembrane</keyword>
<evidence type="ECO:0000313" key="2">
    <source>
        <dbReference type="EMBL" id="GIL74237.1"/>
    </source>
</evidence>
<reference evidence="2" key="1">
    <citation type="journal article" date="2021" name="Proc. Natl. Acad. Sci. U.S.A.">
        <title>Three genomes in the algal genus Volvox reveal the fate of a haploid sex-determining region after a transition to homothallism.</title>
        <authorList>
            <person name="Yamamoto K."/>
            <person name="Hamaji T."/>
            <person name="Kawai-Toyooka H."/>
            <person name="Matsuzaki R."/>
            <person name="Takahashi F."/>
            <person name="Nishimura Y."/>
            <person name="Kawachi M."/>
            <person name="Noguchi H."/>
            <person name="Minakuchi Y."/>
            <person name="Umen J.G."/>
            <person name="Toyoda A."/>
            <person name="Nozaki H."/>
        </authorList>
    </citation>
    <scope>NUCLEOTIDE SEQUENCE</scope>
    <source>
        <strain evidence="2">NIES-3786</strain>
    </source>
</reference>
<keyword evidence="1" id="KW-1133">Transmembrane helix</keyword>
<dbReference type="AlphaFoldDB" id="A0A8J4FFK7"/>
<proteinExistence type="predicted"/>
<feature type="transmembrane region" description="Helical" evidence="1">
    <location>
        <begin position="38"/>
        <end position="60"/>
    </location>
</feature>
<organism evidence="2 3">
    <name type="scientific">Volvox reticuliferus</name>
    <dbReference type="NCBI Taxonomy" id="1737510"/>
    <lineage>
        <taxon>Eukaryota</taxon>
        <taxon>Viridiplantae</taxon>
        <taxon>Chlorophyta</taxon>
        <taxon>core chlorophytes</taxon>
        <taxon>Chlorophyceae</taxon>
        <taxon>CS clade</taxon>
        <taxon>Chlamydomonadales</taxon>
        <taxon>Volvocaceae</taxon>
        <taxon>Volvox</taxon>
    </lineage>
</organism>
<sequence>MAGPVRYKCSVTGESYTSRAWRYAACTTFSKPPWLPPAAPLVLVPAAPPVLLLLSAASPVRRDPRVRSRAVRPGWRRACLSAWNTEKMNSSAASLSLATLYLVSFPAFVEG</sequence>
<evidence type="ECO:0000256" key="1">
    <source>
        <dbReference type="SAM" id="Phobius"/>
    </source>
</evidence>
<dbReference type="Proteomes" id="UP000747110">
    <property type="component" value="Unassembled WGS sequence"/>
</dbReference>
<dbReference type="EMBL" id="BNCP01000006">
    <property type="protein sequence ID" value="GIL74237.1"/>
    <property type="molecule type" value="Genomic_DNA"/>
</dbReference>